<organism evidence="6 7">
    <name type="scientific">Pseudomonas asplenii</name>
    <dbReference type="NCBI Taxonomy" id="53407"/>
    <lineage>
        <taxon>Bacteria</taxon>
        <taxon>Pseudomonadati</taxon>
        <taxon>Pseudomonadota</taxon>
        <taxon>Gammaproteobacteria</taxon>
        <taxon>Pseudomonadales</taxon>
        <taxon>Pseudomonadaceae</taxon>
        <taxon>Pseudomonas</taxon>
    </lineage>
</organism>
<comment type="caution">
    <text evidence="6">The sequence shown here is derived from an EMBL/GenBank/DDBJ whole genome shotgun (WGS) entry which is preliminary data.</text>
</comment>
<dbReference type="SUPFAM" id="SSF46894">
    <property type="entry name" value="C-terminal effector domain of the bipartite response regulators"/>
    <property type="match status" value="1"/>
</dbReference>
<dbReference type="InterPro" id="IPR000792">
    <property type="entry name" value="Tscrpt_reg_LuxR_C"/>
</dbReference>
<dbReference type="InterPro" id="IPR058245">
    <property type="entry name" value="NreC/VraR/RcsB-like_REC"/>
</dbReference>
<dbReference type="PATRIC" id="fig|50340.43.peg.6143"/>
<keyword evidence="2" id="KW-0238">DNA-binding</keyword>
<dbReference type="PANTHER" id="PTHR43214">
    <property type="entry name" value="TWO-COMPONENT RESPONSE REGULATOR"/>
    <property type="match status" value="1"/>
</dbReference>
<dbReference type="GO" id="GO:0006355">
    <property type="term" value="P:regulation of DNA-templated transcription"/>
    <property type="evidence" value="ECO:0007669"/>
    <property type="project" value="InterPro"/>
</dbReference>
<dbReference type="EMBL" id="JSYZ01000009">
    <property type="protein sequence ID" value="KPA90689.1"/>
    <property type="molecule type" value="Genomic_DNA"/>
</dbReference>
<feature type="domain" description="Response regulatory" evidence="5">
    <location>
        <begin position="1"/>
        <end position="106"/>
    </location>
</feature>
<keyword evidence="1 3" id="KW-0597">Phosphoprotein</keyword>
<dbReference type="InterPro" id="IPR036388">
    <property type="entry name" value="WH-like_DNA-bd_sf"/>
</dbReference>
<dbReference type="Proteomes" id="UP000037931">
    <property type="component" value="Unassembled WGS sequence"/>
</dbReference>
<dbReference type="Gene3D" id="1.10.10.10">
    <property type="entry name" value="Winged helix-like DNA-binding domain superfamily/Winged helix DNA-binding domain"/>
    <property type="match status" value="1"/>
</dbReference>
<dbReference type="InterPro" id="IPR011006">
    <property type="entry name" value="CheY-like_superfamily"/>
</dbReference>
<dbReference type="GO" id="GO:0003677">
    <property type="term" value="F:DNA binding"/>
    <property type="evidence" value="ECO:0007669"/>
    <property type="project" value="UniProtKB-KW"/>
</dbReference>
<dbReference type="Gene3D" id="3.40.50.2300">
    <property type="match status" value="1"/>
</dbReference>
<evidence type="ECO:0000259" key="4">
    <source>
        <dbReference type="PROSITE" id="PS50043"/>
    </source>
</evidence>
<dbReference type="InterPro" id="IPR016032">
    <property type="entry name" value="Sig_transdc_resp-reg_C-effctor"/>
</dbReference>
<dbReference type="CDD" id="cd06170">
    <property type="entry name" value="LuxR_C_like"/>
    <property type="match status" value="1"/>
</dbReference>
<dbReference type="InterPro" id="IPR001789">
    <property type="entry name" value="Sig_transdc_resp-reg_receiver"/>
</dbReference>
<evidence type="ECO:0000313" key="6">
    <source>
        <dbReference type="EMBL" id="KPA90689.1"/>
    </source>
</evidence>
<proteinExistence type="predicted"/>
<gene>
    <name evidence="6" type="ORF">PF66_02751</name>
</gene>
<dbReference type="Pfam" id="PF00072">
    <property type="entry name" value="Response_reg"/>
    <property type="match status" value="1"/>
</dbReference>
<dbReference type="SMART" id="SM00421">
    <property type="entry name" value="HTH_LUXR"/>
    <property type="match status" value="1"/>
</dbReference>
<accession>A0A0N0E3Z1</accession>
<sequence length="193" mass="21658">MAITVANRDADLTLHEALSTDALVTHLQRHPCDLLLTDLSMPNGRFPDGITLIGYIRRHYPTLKVLVMTMLSSPALLRELLDQGVTGLFDKNRPLHELSNAVAQVGADRRYLSPSFALMLKMHGTSDLLDAPLSQRELEVLRLFGQSCNGRQIAERLNRSEKTISRQKRSAMEKLGLRHDSELVDYMRRAGLG</sequence>
<protein>
    <submittedName>
        <fullName evidence="6">Two component transcriptional regulator, LuxR family</fullName>
    </submittedName>
</protein>
<dbReference type="InterPro" id="IPR039420">
    <property type="entry name" value="WalR-like"/>
</dbReference>
<keyword evidence="7" id="KW-1185">Reference proteome</keyword>
<evidence type="ECO:0000256" key="2">
    <source>
        <dbReference type="ARBA" id="ARBA00023125"/>
    </source>
</evidence>
<dbReference type="CDD" id="cd17535">
    <property type="entry name" value="REC_NarL-like"/>
    <property type="match status" value="1"/>
</dbReference>
<feature type="domain" description="HTH luxR-type" evidence="4">
    <location>
        <begin position="126"/>
        <end position="191"/>
    </location>
</feature>
<name>A0A0N0E3Z1_9PSED</name>
<dbReference type="PANTHER" id="PTHR43214:SF17">
    <property type="entry name" value="TRANSCRIPTIONAL REGULATORY PROTEIN RCSB"/>
    <property type="match status" value="1"/>
</dbReference>
<evidence type="ECO:0000256" key="1">
    <source>
        <dbReference type="ARBA" id="ARBA00022553"/>
    </source>
</evidence>
<dbReference type="Pfam" id="PF00196">
    <property type="entry name" value="GerE"/>
    <property type="match status" value="1"/>
</dbReference>
<evidence type="ECO:0000259" key="5">
    <source>
        <dbReference type="PROSITE" id="PS50110"/>
    </source>
</evidence>
<dbReference type="PROSITE" id="PS50043">
    <property type="entry name" value="HTH_LUXR_2"/>
    <property type="match status" value="1"/>
</dbReference>
<dbReference type="GO" id="GO:0000160">
    <property type="term" value="P:phosphorelay signal transduction system"/>
    <property type="evidence" value="ECO:0007669"/>
    <property type="project" value="InterPro"/>
</dbReference>
<dbReference type="AlphaFoldDB" id="A0A0N0E3Z1"/>
<dbReference type="PRINTS" id="PR00038">
    <property type="entry name" value="HTHLUXR"/>
</dbReference>
<dbReference type="PROSITE" id="PS50110">
    <property type="entry name" value="RESPONSE_REGULATORY"/>
    <property type="match status" value="1"/>
</dbReference>
<feature type="modified residue" description="4-aspartylphosphate" evidence="3">
    <location>
        <position position="38"/>
    </location>
</feature>
<dbReference type="SUPFAM" id="SSF52172">
    <property type="entry name" value="CheY-like"/>
    <property type="match status" value="1"/>
</dbReference>
<evidence type="ECO:0000256" key="3">
    <source>
        <dbReference type="PROSITE-ProRule" id="PRU00169"/>
    </source>
</evidence>
<evidence type="ECO:0000313" key="7">
    <source>
        <dbReference type="Proteomes" id="UP000037931"/>
    </source>
</evidence>
<dbReference type="STRING" id="50340.PF66_02751"/>
<reference evidence="6 7" key="1">
    <citation type="journal article" date="2015" name="PLoS ONE">
        <title>Rice-Infecting Pseudomonas Genomes Are Highly Accessorized and Harbor Multiple Putative Virulence Mechanisms to Cause Sheath Brown Rot.</title>
        <authorList>
            <person name="Quibod I.L."/>
            <person name="Grande G."/>
            <person name="Oreiro E.G."/>
            <person name="Borja F.N."/>
            <person name="Dossa G.S."/>
            <person name="Mauleon R."/>
            <person name="Cruz C.V."/>
            <person name="Oliva R."/>
        </authorList>
    </citation>
    <scope>NUCLEOTIDE SEQUENCE [LARGE SCALE GENOMIC DNA]</scope>
    <source>
        <strain evidence="6 7">IRRI 6609</strain>
    </source>
</reference>